<comment type="caution">
    <text evidence="3">The sequence shown here is derived from an EMBL/GenBank/DDBJ whole genome shotgun (WGS) entry which is preliminary data.</text>
</comment>
<keyword evidence="4" id="KW-1185">Reference proteome</keyword>
<evidence type="ECO:0000313" key="4">
    <source>
        <dbReference type="Proteomes" id="UP000525987"/>
    </source>
</evidence>
<dbReference type="Proteomes" id="UP000525987">
    <property type="component" value="Unassembled WGS sequence"/>
</dbReference>
<feature type="transmembrane region" description="Helical" evidence="2">
    <location>
        <begin position="6"/>
        <end position="26"/>
    </location>
</feature>
<organism evidence="3 4">
    <name type="scientific">Halomonas organivorans</name>
    <dbReference type="NCBI Taxonomy" id="257772"/>
    <lineage>
        <taxon>Bacteria</taxon>
        <taxon>Pseudomonadati</taxon>
        <taxon>Pseudomonadota</taxon>
        <taxon>Gammaproteobacteria</taxon>
        <taxon>Oceanospirillales</taxon>
        <taxon>Halomonadaceae</taxon>
        <taxon>Halomonas</taxon>
    </lineage>
</organism>
<protein>
    <recommendedName>
        <fullName evidence="5">Lipoprotein</fullName>
    </recommendedName>
</protein>
<evidence type="ECO:0000256" key="1">
    <source>
        <dbReference type="SAM" id="MobiDB-lite"/>
    </source>
</evidence>
<keyword evidence="2" id="KW-0812">Transmembrane</keyword>
<feature type="region of interest" description="Disordered" evidence="1">
    <location>
        <begin position="41"/>
        <end position="62"/>
    </location>
</feature>
<keyword evidence="2" id="KW-0472">Membrane</keyword>
<dbReference type="RefSeq" id="WP_183386209.1">
    <property type="nucleotide sequence ID" value="NZ_JACHXM010000002.1"/>
</dbReference>
<dbReference type="PROSITE" id="PS51257">
    <property type="entry name" value="PROKAR_LIPOPROTEIN"/>
    <property type="match status" value="1"/>
</dbReference>
<evidence type="ECO:0000313" key="3">
    <source>
        <dbReference type="EMBL" id="MBB3139786.1"/>
    </source>
</evidence>
<gene>
    <name evidence="3" type="ORF">FHR96_000633</name>
</gene>
<proteinExistence type="predicted"/>
<keyword evidence="2" id="KW-1133">Transmembrane helix</keyword>
<evidence type="ECO:0000256" key="2">
    <source>
        <dbReference type="SAM" id="Phobius"/>
    </source>
</evidence>
<name>A0A7W5BVD9_9GAMM</name>
<dbReference type="EMBL" id="JACHXM010000002">
    <property type="protein sequence ID" value="MBB3139786.1"/>
    <property type="molecule type" value="Genomic_DNA"/>
</dbReference>
<evidence type="ECO:0008006" key="5">
    <source>
        <dbReference type="Google" id="ProtNLM"/>
    </source>
</evidence>
<sequence>MKNALRPWWIGVMLLVIGMILGGCSYTPAHIRSQPLIEIDGHHGGHVRRHGQNDQGEDDNAQ</sequence>
<dbReference type="AlphaFoldDB" id="A0A7W5BVD9"/>
<reference evidence="3 4" key="1">
    <citation type="submission" date="2020-08" db="EMBL/GenBank/DDBJ databases">
        <title>Genomic Encyclopedia of Type Strains, Phase III (KMG-III): the genomes of soil and plant-associated and newly described type strains.</title>
        <authorList>
            <person name="Whitman W."/>
        </authorList>
    </citation>
    <scope>NUCLEOTIDE SEQUENCE [LARGE SCALE GENOMIC DNA]</scope>
    <source>
        <strain evidence="3 4">CECT 5995</strain>
    </source>
</reference>
<accession>A0A7W5BVD9</accession>